<dbReference type="GO" id="GO:0009055">
    <property type="term" value="F:electron transfer activity"/>
    <property type="evidence" value="ECO:0007669"/>
    <property type="project" value="TreeGrafter"/>
</dbReference>
<evidence type="ECO:0000256" key="3">
    <source>
        <dbReference type="ARBA" id="ARBA00022723"/>
    </source>
</evidence>
<organism evidence="8 9">
    <name type="scientific">Rapidithrix thailandica</name>
    <dbReference type="NCBI Taxonomy" id="413964"/>
    <lineage>
        <taxon>Bacteria</taxon>
        <taxon>Pseudomonadati</taxon>
        <taxon>Bacteroidota</taxon>
        <taxon>Cytophagia</taxon>
        <taxon>Cytophagales</taxon>
        <taxon>Flammeovirgaceae</taxon>
        <taxon>Rapidithrix</taxon>
    </lineage>
</organism>
<comment type="caution">
    <text evidence="8">The sequence shown here is derived from an EMBL/GenBank/DDBJ whole genome shotgun (WGS) entry which is preliminary data.</text>
</comment>
<evidence type="ECO:0000313" key="8">
    <source>
        <dbReference type="EMBL" id="MEN7546883.1"/>
    </source>
</evidence>
<dbReference type="InterPro" id="IPR036010">
    <property type="entry name" value="2Fe-2S_ferredoxin-like_sf"/>
</dbReference>
<dbReference type="GO" id="GO:0046872">
    <property type="term" value="F:metal ion binding"/>
    <property type="evidence" value="ECO:0007669"/>
    <property type="project" value="UniProtKB-KW"/>
</dbReference>
<dbReference type="PROSITE" id="PS51085">
    <property type="entry name" value="2FE2S_FER_2"/>
    <property type="match status" value="1"/>
</dbReference>
<dbReference type="EMBL" id="JBDKWZ010000001">
    <property type="protein sequence ID" value="MEN7546883.1"/>
    <property type="molecule type" value="Genomic_DNA"/>
</dbReference>
<protein>
    <submittedName>
        <fullName evidence="8">2Fe-2S iron-sulfur cluster-binding protein</fullName>
    </submittedName>
</protein>
<dbReference type="Pfam" id="PF00111">
    <property type="entry name" value="Fer2"/>
    <property type="match status" value="1"/>
</dbReference>
<keyword evidence="2" id="KW-0001">2Fe-2S</keyword>
<evidence type="ECO:0000256" key="5">
    <source>
        <dbReference type="ARBA" id="ARBA00023014"/>
    </source>
</evidence>
<evidence type="ECO:0000256" key="6">
    <source>
        <dbReference type="ARBA" id="ARBA00034078"/>
    </source>
</evidence>
<evidence type="ECO:0000259" key="7">
    <source>
        <dbReference type="PROSITE" id="PS51085"/>
    </source>
</evidence>
<keyword evidence="9" id="KW-1185">Reference proteome</keyword>
<dbReference type="PANTHER" id="PTHR23426:SF65">
    <property type="entry name" value="FERREDOXIN-2, MITOCHONDRIAL"/>
    <property type="match status" value="1"/>
</dbReference>
<dbReference type="Gene3D" id="3.10.20.30">
    <property type="match status" value="1"/>
</dbReference>
<dbReference type="Proteomes" id="UP001403385">
    <property type="component" value="Unassembled WGS sequence"/>
</dbReference>
<accession>A0AAW9S3B8</accession>
<dbReference type="InterPro" id="IPR012675">
    <property type="entry name" value="Beta-grasp_dom_sf"/>
</dbReference>
<evidence type="ECO:0000313" key="9">
    <source>
        <dbReference type="Proteomes" id="UP001403385"/>
    </source>
</evidence>
<evidence type="ECO:0000256" key="1">
    <source>
        <dbReference type="ARBA" id="ARBA00010914"/>
    </source>
</evidence>
<dbReference type="GO" id="GO:0051537">
    <property type="term" value="F:2 iron, 2 sulfur cluster binding"/>
    <property type="evidence" value="ECO:0007669"/>
    <property type="project" value="UniProtKB-KW"/>
</dbReference>
<dbReference type="InterPro" id="IPR001055">
    <property type="entry name" value="Adrenodoxin-like"/>
</dbReference>
<name>A0AAW9S3B8_9BACT</name>
<keyword evidence="5" id="KW-0411">Iron-sulfur</keyword>
<keyword evidence="3" id="KW-0479">Metal-binding</keyword>
<proteinExistence type="inferred from homology"/>
<reference evidence="8 9" key="1">
    <citation type="submission" date="2024-04" db="EMBL/GenBank/DDBJ databases">
        <title>Novel genus in family Flammeovirgaceae.</title>
        <authorList>
            <person name="Nguyen T.H."/>
            <person name="Vuong T.Q."/>
            <person name="Le H."/>
            <person name="Kim S.-G."/>
        </authorList>
    </citation>
    <scope>NUCLEOTIDE SEQUENCE [LARGE SCALE GENOMIC DNA]</scope>
    <source>
        <strain evidence="8 9">JCM 23209</strain>
    </source>
</reference>
<dbReference type="InterPro" id="IPR001041">
    <property type="entry name" value="2Fe-2S_ferredoxin-type"/>
</dbReference>
<dbReference type="SUPFAM" id="SSF54292">
    <property type="entry name" value="2Fe-2S ferredoxin-like"/>
    <property type="match status" value="1"/>
</dbReference>
<dbReference type="AlphaFoldDB" id="A0AAW9S3B8"/>
<comment type="cofactor">
    <cofactor evidence="6">
        <name>[2Fe-2S] cluster</name>
        <dbReference type="ChEBI" id="CHEBI:190135"/>
    </cofactor>
</comment>
<evidence type="ECO:0000256" key="4">
    <source>
        <dbReference type="ARBA" id="ARBA00023004"/>
    </source>
</evidence>
<dbReference type="PANTHER" id="PTHR23426">
    <property type="entry name" value="FERREDOXIN/ADRENODOXIN"/>
    <property type="match status" value="1"/>
</dbReference>
<feature type="domain" description="2Fe-2S ferredoxin-type" evidence="7">
    <location>
        <begin position="2"/>
        <end position="103"/>
    </location>
</feature>
<keyword evidence="4" id="KW-0408">Iron</keyword>
<dbReference type="CDD" id="cd00207">
    <property type="entry name" value="fer2"/>
    <property type="match status" value="1"/>
</dbReference>
<gene>
    <name evidence="8" type="ORF">AAG747_03110</name>
</gene>
<dbReference type="GO" id="GO:0140647">
    <property type="term" value="P:P450-containing electron transport chain"/>
    <property type="evidence" value="ECO:0007669"/>
    <property type="project" value="InterPro"/>
</dbReference>
<sequence>MMSMSYLIVKNLKHLVLSFKDKSETLLKKIQEHNIDWMHACGAKGRCTSCRVEVVKGGEVLSELTQSEQRMRDLGRLKAHERLTCQATFREEGEVEVRIPKMCQFKHMEYGEE</sequence>
<evidence type="ECO:0000256" key="2">
    <source>
        <dbReference type="ARBA" id="ARBA00022714"/>
    </source>
</evidence>
<comment type="similarity">
    <text evidence="1">Belongs to the adrenodoxin/putidaredoxin family.</text>
</comment>